<dbReference type="Pfam" id="PF22642">
    <property type="entry name" value="MinC_N_1"/>
    <property type="match status" value="1"/>
</dbReference>
<comment type="similarity">
    <text evidence="1 6">Belongs to the MinC family.</text>
</comment>
<dbReference type="RefSeq" id="WP_275418030.1">
    <property type="nucleotide sequence ID" value="NZ_CP106878.1"/>
</dbReference>
<feature type="domain" description="Septum formation inhibitor MinC C-terminal" evidence="7">
    <location>
        <begin position="104"/>
        <end position="204"/>
    </location>
</feature>
<evidence type="ECO:0000256" key="5">
    <source>
        <dbReference type="ARBA" id="ARBA00046874"/>
    </source>
</evidence>
<evidence type="ECO:0000256" key="2">
    <source>
        <dbReference type="ARBA" id="ARBA00022618"/>
    </source>
</evidence>
<dbReference type="Gene3D" id="3.30.160.540">
    <property type="match status" value="1"/>
</dbReference>
<gene>
    <name evidence="6 9" type="primary">minC</name>
    <name evidence="9" type="ORF">OE104_02595</name>
</gene>
<dbReference type="InterPro" id="IPR005526">
    <property type="entry name" value="Septum_form_inhib_MinC_C"/>
</dbReference>
<evidence type="ECO:0000256" key="4">
    <source>
        <dbReference type="ARBA" id="ARBA00023306"/>
    </source>
</evidence>
<dbReference type="AlphaFoldDB" id="A0A9E8RW58"/>
<keyword evidence="2 6" id="KW-0132">Cell division</keyword>
<dbReference type="InterPro" id="IPR016098">
    <property type="entry name" value="CAP/MinC_C"/>
</dbReference>
<dbReference type="SUPFAM" id="SSF63848">
    <property type="entry name" value="Cell-division inhibitor MinC, C-terminal domain"/>
    <property type="match status" value="1"/>
</dbReference>
<dbReference type="GO" id="GO:0000917">
    <property type="term" value="P:division septum assembly"/>
    <property type="evidence" value="ECO:0007669"/>
    <property type="project" value="UniProtKB-KW"/>
</dbReference>
<keyword evidence="10" id="KW-1185">Reference proteome</keyword>
<dbReference type="PANTHER" id="PTHR34108">
    <property type="entry name" value="SEPTUM SITE-DETERMINING PROTEIN MINC"/>
    <property type="match status" value="1"/>
</dbReference>
<protein>
    <recommendedName>
        <fullName evidence="6">Probable septum site-determining protein MinC</fullName>
    </recommendedName>
</protein>
<keyword evidence="4 6" id="KW-0131">Cell cycle</keyword>
<dbReference type="EMBL" id="CP106878">
    <property type="protein sequence ID" value="WAA10246.1"/>
    <property type="molecule type" value="Genomic_DNA"/>
</dbReference>
<name>A0A9E8RW58_9BACI</name>
<dbReference type="HAMAP" id="MF_00267">
    <property type="entry name" value="MinC"/>
    <property type="match status" value="1"/>
</dbReference>
<sequence length="225" mass="25215">MIKTQKVIMKGTKDGLLLLLDDACSFSELIKELEEKLSGQKSDEDSRTVHVRVHTGNRILAEEQQRKLKELVHSHHHLHIESIESNVMFKADAARMKQESEIHVVTKVVRSGQILKVIGDLLLIGDVNPGGKVMASGNIFILGALKGIAHAGCDGDEQAVICASNMKPMQLRIADCLNRAPDQDEMRHYESECAYIDENRQMVIDRLVTLRFIRPNLNRLMEGGI</sequence>
<comment type="function">
    <text evidence="6">Cell division inhibitor that blocks the formation of polar Z ring septums. Rapidly oscillates between the poles of the cell to destabilize FtsZ filaments that have formed before they mature into polar Z rings. Prevents FtsZ polymerization.</text>
</comment>
<keyword evidence="3 6" id="KW-0717">Septation</keyword>
<evidence type="ECO:0000313" key="9">
    <source>
        <dbReference type="EMBL" id="WAA10246.1"/>
    </source>
</evidence>
<proteinExistence type="inferred from homology"/>
<dbReference type="Proteomes" id="UP001164718">
    <property type="component" value="Chromosome"/>
</dbReference>
<accession>A0A9E8RW58</accession>
<evidence type="ECO:0000256" key="1">
    <source>
        <dbReference type="ARBA" id="ARBA00006291"/>
    </source>
</evidence>
<dbReference type="NCBIfam" id="TIGR01222">
    <property type="entry name" value="minC"/>
    <property type="match status" value="1"/>
</dbReference>
<evidence type="ECO:0000259" key="7">
    <source>
        <dbReference type="Pfam" id="PF03775"/>
    </source>
</evidence>
<evidence type="ECO:0000259" key="8">
    <source>
        <dbReference type="Pfam" id="PF22642"/>
    </source>
</evidence>
<dbReference type="GO" id="GO:0000902">
    <property type="term" value="P:cell morphogenesis"/>
    <property type="evidence" value="ECO:0007669"/>
    <property type="project" value="InterPro"/>
</dbReference>
<evidence type="ECO:0000313" key="10">
    <source>
        <dbReference type="Proteomes" id="UP001164718"/>
    </source>
</evidence>
<reference evidence="9" key="1">
    <citation type="submission" date="2022-09" db="EMBL/GenBank/DDBJ databases">
        <title>Complete Genomes of Fervidibacillus albus and Fervidibacillus halotolerans isolated from tidal flat sediments.</title>
        <authorList>
            <person name="Kwon K.K."/>
            <person name="Yang S.-H."/>
            <person name="Park M.J."/>
            <person name="Oh H.-M."/>
        </authorList>
    </citation>
    <scope>NUCLEOTIDE SEQUENCE</scope>
    <source>
        <strain evidence="9">MEBiC13591</strain>
    </source>
</reference>
<dbReference type="Gene3D" id="2.160.20.70">
    <property type="match status" value="1"/>
</dbReference>
<comment type="subunit">
    <text evidence="5 6">Interacts with MinD and FtsZ.</text>
</comment>
<dbReference type="GO" id="GO:1901891">
    <property type="term" value="P:regulation of cell septum assembly"/>
    <property type="evidence" value="ECO:0007669"/>
    <property type="project" value="InterPro"/>
</dbReference>
<organism evidence="9 10">
    <name type="scientific">Fervidibacillus albus</name>
    <dbReference type="NCBI Taxonomy" id="2980026"/>
    <lineage>
        <taxon>Bacteria</taxon>
        <taxon>Bacillati</taxon>
        <taxon>Bacillota</taxon>
        <taxon>Bacilli</taxon>
        <taxon>Bacillales</taxon>
        <taxon>Bacillaceae</taxon>
        <taxon>Fervidibacillus</taxon>
    </lineage>
</organism>
<evidence type="ECO:0000256" key="6">
    <source>
        <dbReference type="HAMAP-Rule" id="MF_00267"/>
    </source>
</evidence>
<dbReference type="InterPro" id="IPR036145">
    <property type="entry name" value="MinC_C_sf"/>
</dbReference>
<dbReference type="InterPro" id="IPR055219">
    <property type="entry name" value="MinC_N_1"/>
</dbReference>
<feature type="domain" description="Septum site-determining protein MinC N-terminal" evidence="8">
    <location>
        <begin position="7"/>
        <end position="83"/>
    </location>
</feature>
<dbReference type="Pfam" id="PF03775">
    <property type="entry name" value="MinC_C"/>
    <property type="match status" value="1"/>
</dbReference>
<dbReference type="InterPro" id="IPR013033">
    <property type="entry name" value="MinC"/>
</dbReference>
<evidence type="ECO:0000256" key="3">
    <source>
        <dbReference type="ARBA" id="ARBA00023210"/>
    </source>
</evidence>
<dbReference type="KEGG" id="faf:OE104_02595"/>
<dbReference type="PANTHER" id="PTHR34108:SF1">
    <property type="entry name" value="SEPTUM SITE-DETERMINING PROTEIN MINC"/>
    <property type="match status" value="1"/>
</dbReference>